<reference evidence="1 2" key="1">
    <citation type="submission" date="2024-01" db="EMBL/GenBank/DDBJ databases">
        <title>Unpublished Manusciprt.</title>
        <authorList>
            <person name="Duman M."/>
            <person name="Valdes E.G."/>
            <person name="Ajmi N."/>
            <person name="Altun S."/>
            <person name="Saticioglu I.B."/>
        </authorList>
    </citation>
    <scope>NUCLEOTIDE SEQUENCE [LARGE SCALE GENOMIC DNA]</scope>
    <source>
        <strain evidence="1 2">139P</strain>
    </source>
</reference>
<dbReference type="EMBL" id="JAZDQQ010000032">
    <property type="protein sequence ID" value="MEE1883359.1"/>
    <property type="molecule type" value="Genomic_DNA"/>
</dbReference>
<name>A0ABU7GWD7_9PSED</name>
<dbReference type="RefSeq" id="WP_330126536.1">
    <property type="nucleotide sequence ID" value="NZ_JAZDQQ010000032.1"/>
</dbReference>
<keyword evidence="2" id="KW-1185">Reference proteome</keyword>
<sequence>MSSKTNGRFLAVFHRWHVHSRGFETVELKSPERESALQEAAHMLRLRRGFYAEDFTLVELERGERLPRRLSWLERLTGRLRKEVGHEVAT</sequence>
<dbReference type="Proteomes" id="UP001329505">
    <property type="component" value="Unassembled WGS sequence"/>
</dbReference>
<organism evidence="1 2">
    <name type="scientific">Pseudomonas soli</name>
    <dbReference type="NCBI Taxonomy" id="1306993"/>
    <lineage>
        <taxon>Bacteria</taxon>
        <taxon>Pseudomonadati</taxon>
        <taxon>Pseudomonadota</taxon>
        <taxon>Gammaproteobacteria</taxon>
        <taxon>Pseudomonadales</taxon>
        <taxon>Pseudomonadaceae</taxon>
        <taxon>Pseudomonas</taxon>
    </lineage>
</organism>
<evidence type="ECO:0000313" key="1">
    <source>
        <dbReference type="EMBL" id="MEE1883359.1"/>
    </source>
</evidence>
<protein>
    <submittedName>
        <fullName evidence="1">Uncharacterized protein</fullName>
    </submittedName>
</protein>
<comment type="caution">
    <text evidence="1">The sequence shown here is derived from an EMBL/GenBank/DDBJ whole genome shotgun (WGS) entry which is preliminary data.</text>
</comment>
<proteinExistence type="predicted"/>
<gene>
    <name evidence="1" type="ORF">V0R55_24655</name>
</gene>
<evidence type="ECO:0000313" key="2">
    <source>
        <dbReference type="Proteomes" id="UP001329505"/>
    </source>
</evidence>
<accession>A0ABU7GWD7</accession>